<dbReference type="EMBL" id="BOOO01000036">
    <property type="protein sequence ID" value="GII32731.1"/>
    <property type="molecule type" value="Genomic_DNA"/>
</dbReference>
<accession>A0A8J3TV90</accession>
<evidence type="ECO:0000313" key="1">
    <source>
        <dbReference type="EMBL" id="GII32731.1"/>
    </source>
</evidence>
<proteinExistence type="predicted"/>
<dbReference type="AlphaFoldDB" id="A0A8J3TV90"/>
<reference evidence="1 2" key="1">
    <citation type="submission" date="2021-01" db="EMBL/GenBank/DDBJ databases">
        <title>Whole genome shotgun sequence of Planotetraspora mira NBRC 15435.</title>
        <authorList>
            <person name="Komaki H."/>
            <person name="Tamura T."/>
        </authorList>
    </citation>
    <scope>NUCLEOTIDE SEQUENCE [LARGE SCALE GENOMIC DNA]</scope>
    <source>
        <strain evidence="1 2">NBRC 15435</strain>
    </source>
</reference>
<gene>
    <name evidence="1" type="ORF">Pmi06nite_61730</name>
</gene>
<protein>
    <submittedName>
        <fullName evidence="1">Uncharacterized protein</fullName>
    </submittedName>
</protein>
<sequence>MVVVLRPDTMNPVGAYLLAWRRGAEGWEAGVTWTQIFTPTNSAPYTHVDTAWVPAPLMSEVRGQDYSKVPRLS</sequence>
<keyword evidence="2" id="KW-1185">Reference proteome</keyword>
<name>A0A8J3TV90_9ACTN</name>
<dbReference type="Proteomes" id="UP000650628">
    <property type="component" value="Unassembled WGS sequence"/>
</dbReference>
<organism evidence="1 2">
    <name type="scientific">Planotetraspora mira</name>
    <dbReference type="NCBI Taxonomy" id="58121"/>
    <lineage>
        <taxon>Bacteria</taxon>
        <taxon>Bacillati</taxon>
        <taxon>Actinomycetota</taxon>
        <taxon>Actinomycetes</taxon>
        <taxon>Streptosporangiales</taxon>
        <taxon>Streptosporangiaceae</taxon>
        <taxon>Planotetraspora</taxon>
    </lineage>
</organism>
<comment type="caution">
    <text evidence="1">The sequence shown here is derived from an EMBL/GenBank/DDBJ whole genome shotgun (WGS) entry which is preliminary data.</text>
</comment>
<evidence type="ECO:0000313" key="2">
    <source>
        <dbReference type="Proteomes" id="UP000650628"/>
    </source>
</evidence>